<evidence type="ECO:0000256" key="6">
    <source>
        <dbReference type="SAM" id="MobiDB-lite"/>
    </source>
</evidence>
<feature type="region of interest" description="Disordered" evidence="6">
    <location>
        <begin position="267"/>
        <end position="294"/>
    </location>
</feature>
<proteinExistence type="inferred from homology"/>
<evidence type="ECO:0000256" key="4">
    <source>
        <dbReference type="ARBA" id="ARBA00022827"/>
    </source>
</evidence>
<feature type="domain" description="FAD dependent oxidoreductase" evidence="7">
    <location>
        <begin position="19"/>
        <end position="247"/>
    </location>
</feature>
<dbReference type="SUPFAM" id="SSF51905">
    <property type="entry name" value="FAD/NAD(P)-binding domain"/>
    <property type="match status" value="1"/>
</dbReference>
<evidence type="ECO:0000313" key="8">
    <source>
        <dbReference type="EMBL" id="CAI4219911.1"/>
    </source>
</evidence>
<dbReference type="Gene3D" id="3.50.50.60">
    <property type="entry name" value="FAD/NAD(P)-binding domain"/>
    <property type="match status" value="2"/>
</dbReference>
<protein>
    <recommendedName>
        <fullName evidence="7">FAD dependent oxidoreductase domain-containing protein</fullName>
    </recommendedName>
</protein>
<keyword evidence="9" id="KW-1185">Reference proteome</keyword>
<evidence type="ECO:0000256" key="1">
    <source>
        <dbReference type="ARBA" id="ARBA00001974"/>
    </source>
</evidence>
<feature type="compositionally biased region" description="Basic and acidic residues" evidence="6">
    <location>
        <begin position="267"/>
        <end position="277"/>
    </location>
</feature>
<dbReference type="InterPro" id="IPR036188">
    <property type="entry name" value="FAD/NAD-bd_sf"/>
</dbReference>
<dbReference type="GO" id="GO:0008115">
    <property type="term" value="F:sarcosine oxidase activity"/>
    <property type="evidence" value="ECO:0007669"/>
    <property type="project" value="TreeGrafter"/>
</dbReference>
<dbReference type="GO" id="GO:0050660">
    <property type="term" value="F:flavin adenine dinucleotide binding"/>
    <property type="evidence" value="ECO:0007669"/>
    <property type="project" value="InterPro"/>
</dbReference>
<evidence type="ECO:0000256" key="2">
    <source>
        <dbReference type="ARBA" id="ARBA00010989"/>
    </source>
</evidence>
<comment type="caution">
    <text evidence="8">The sequence shown here is derived from an EMBL/GenBank/DDBJ whole genome shotgun (WGS) entry which is preliminary data.</text>
</comment>
<evidence type="ECO:0000313" key="9">
    <source>
        <dbReference type="Proteomes" id="UP000838763"/>
    </source>
</evidence>
<dbReference type="EMBL" id="CALLCH030000021">
    <property type="protein sequence ID" value="CAI4219911.1"/>
    <property type="molecule type" value="Genomic_DNA"/>
</dbReference>
<comment type="cofactor">
    <cofactor evidence="1">
        <name>FAD</name>
        <dbReference type="ChEBI" id="CHEBI:57692"/>
    </cofactor>
</comment>
<evidence type="ECO:0000256" key="5">
    <source>
        <dbReference type="ARBA" id="ARBA00023002"/>
    </source>
</evidence>
<evidence type="ECO:0000256" key="3">
    <source>
        <dbReference type="ARBA" id="ARBA00022630"/>
    </source>
</evidence>
<sequence length="404" mass="42843">MSDETTTQAKGPHPIPSSILIVGSGAFGLSTAWALATRPDFAATRITLVDRVTSLKDGDLPSSDAASMDSSRIVRADYADALYARLGVEAQKAWRGGMAYVRGSLANVMDIAKEQGYADRIVEVGTGEELRALLGTAEKPGDWGYLNKTSGWADATRGMEWVLEKVKATGRDGAVLEADLVVVAAGAWTGGLVDLRGLVTATGHVLAYMDLSDEEQAALADMPVVLNLGSGLFVIPPRNNVLKAARHAFGYLNPVDLPAAKLLPKEVPQETDGRAEDGTGAAGRDGDDGPGSTIRISAPRTAVDAESIGLPLEAETDLRRSLRQFIPVEALHDRPGHAYKFLPVLGGKIVDCIAGRGDEAVRRKWRWREGKVSVVEGIAAVVTEDGSRGGSPGKILERELARTE</sequence>
<feature type="compositionally biased region" description="Basic and acidic residues" evidence="6">
    <location>
        <begin position="395"/>
        <end position="404"/>
    </location>
</feature>
<keyword evidence="5" id="KW-0560">Oxidoreductase</keyword>
<gene>
    <name evidence="8" type="ORF">PPNO1_LOCUS9453</name>
</gene>
<dbReference type="Gene3D" id="3.30.9.10">
    <property type="entry name" value="D-Amino Acid Oxidase, subunit A, domain 2"/>
    <property type="match status" value="2"/>
</dbReference>
<dbReference type="GO" id="GO:0050031">
    <property type="term" value="F:L-pipecolate oxidase activity"/>
    <property type="evidence" value="ECO:0007669"/>
    <property type="project" value="TreeGrafter"/>
</dbReference>
<evidence type="ECO:0000259" key="7">
    <source>
        <dbReference type="Pfam" id="PF01266"/>
    </source>
</evidence>
<feature type="region of interest" description="Disordered" evidence="6">
    <location>
        <begin position="385"/>
        <end position="404"/>
    </location>
</feature>
<dbReference type="GO" id="GO:0004657">
    <property type="term" value="F:proline dehydrogenase activity"/>
    <property type="evidence" value="ECO:0007669"/>
    <property type="project" value="TreeGrafter"/>
</dbReference>
<dbReference type="PANTHER" id="PTHR10961">
    <property type="entry name" value="PEROXISOMAL SARCOSINE OXIDASE"/>
    <property type="match status" value="1"/>
</dbReference>
<keyword evidence="3" id="KW-0285">Flavoprotein</keyword>
<dbReference type="InterPro" id="IPR006076">
    <property type="entry name" value="FAD-dep_OxRdtase"/>
</dbReference>
<dbReference type="Pfam" id="PF01266">
    <property type="entry name" value="DAO"/>
    <property type="match status" value="1"/>
</dbReference>
<name>A0A9P1MF95_9PEZI</name>
<dbReference type="InterPro" id="IPR045170">
    <property type="entry name" value="MTOX"/>
</dbReference>
<keyword evidence="4" id="KW-0274">FAD</keyword>
<comment type="similarity">
    <text evidence="2">Belongs to the MSOX/MTOX family.</text>
</comment>
<accession>A0A9P1MF95</accession>
<dbReference type="OrthoDB" id="2219495at2759"/>
<dbReference type="PANTHER" id="PTHR10961:SF46">
    <property type="entry name" value="PEROXISOMAL SARCOSINE OXIDASE"/>
    <property type="match status" value="1"/>
</dbReference>
<dbReference type="AlphaFoldDB" id="A0A9P1MF95"/>
<organism evidence="8 9">
    <name type="scientific">Parascedosporium putredinis</name>
    <dbReference type="NCBI Taxonomy" id="1442378"/>
    <lineage>
        <taxon>Eukaryota</taxon>
        <taxon>Fungi</taxon>
        <taxon>Dikarya</taxon>
        <taxon>Ascomycota</taxon>
        <taxon>Pezizomycotina</taxon>
        <taxon>Sordariomycetes</taxon>
        <taxon>Hypocreomycetidae</taxon>
        <taxon>Microascales</taxon>
        <taxon>Microascaceae</taxon>
        <taxon>Parascedosporium</taxon>
    </lineage>
</organism>
<reference evidence="8" key="1">
    <citation type="submission" date="2022-11" db="EMBL/GenBank/DDBJ databases">
        <authorList>
            <person name="Scott C."/>
            <person name="Bruce N."/>
        </authorList>
    </citation>
    <scope>NUCLEOTIDE SEQUENCE</scope>
</reference>
<dbReference type="Proteomes" id="UP000838763">
    <property type="component" value="Unassembled WGS sequence"/>
</dbReference>